<name>A0A0F5ZPH9_STEMA</name>
<evidence type="ECO:0000313" key="2">
    <source>
        <dbReference type="EMBL" id="KKD57583.1"/>
    </source>
</evidence>
<dbReference type="EMBL" id="JZRZ01000008">
    <property type="protein sequence ID" value="KKD57583.1"/>
    <property type="molecule type" value="Genomic_DNA"/>
</dbReference>
<proteinExistence type="predicted"/>
<comment type="caution">
    <text evidence="2">The sequence shown here is derived from an EMBL/GenBank/DDBJ whole genome shotgun (WGS) entry which is preliminary data.</text>
</comment>
<organism evidence="2 3">
    <name type="scientific">Stenotrophomonas maltophilia</name>
    <name type="common">Pseudomonas maltophilia</name>
    <name type="synonym">Xanthomonas maltophilia</name>
    <dbReference type="NCBI Taxonomy" id="40324"/>
    <lineage>
        <taxon>Bacteria</taxon>
        <taxon>Pseudomonadati</taxon>
        <taxon>Pseudomonadota</taxon>
        <taxon>Gammaproteobacteria</taxon>
        <taxon>Lysobacterales</taxon>
        <taxon>Lysobacteraceae</taxon>
        <taxon>Stenotrophomonas</taxon>
        <taxon>Stenotrophomonas maltophilia group</taxon>
    </lineage>
</organism>
<feature type="region of interest" description="Disordered" evidence="1">
    <location>
        <begin position="63"/>
        <end position="94"/>
    </location>
</feature>
<feature type="compositionally biased region" description="Low complexity" evidence="1">
    <location>
        <begin position="70"/>
        <end position="86"/>
    </location>
</feature>
<sequence>MRHRILAADRFDLHQRFIAAHDRARFDQRRFGLAKSPRARDKAALNGAGSIWNSTSPALTFAPSSKVRRSTMPATRARTSATRTGSIRPGSSAVSVKGCGWAATASTGTGAWAFASPCYPRSR</sequence>
<protein>
    <submittedName>
        <fullName evidence="2">Uncharacterized protein</fullName>
    </submittedName>
</protein>
<reference evidence="2 3" key="1">
    <citation type="submission" date="2015-03" db="EMBL/GenBank/DDBJ databases">
        <title>Draft genome of Stenotrophomonas maltophila isolated from urine specimen.</title>
        <authorList>
            <person name="Murugan N."/>
            <person name="Malathi J."/>
            <person name="Umashankar V."/>
            <person name="Madhavan H."/>
        </authorList>
    </citation>
    <scope>NUCLEOTIDE SEQUENCE [LARGE SCALE GENOMIC DNA]</scope>
    <source>
        <strain evidence="2 3">JMNMN1</strain>
    </source>
</reference>
<gene>
    <name evidence="2" type="ORF">VM57_04160</name>
</gene>
<dbReference type="Proteomes" id="UP000243478">
    <property type="component" value="Unassembled WGS sequence"/>
</dbReference>
<evidence type="ECO:0000256" key="1">
    <source>
        <dbReference type="SAM" id="MobiDB-lite"/>
    </source>
</evidence>
<evidence type="ECO:0000313" key="3">
    <source>
        <dbReference type="Proteomes" id="UP000243478"/>
    </source>
</evidence>
<dbReference type="AlphaFoldDB" id="A0A0F5ZPH9"/>
<accession>A0A0F5ZPH9</accession>